<dbReference type="STRING" id="1618481.US54_C0008G0004"/>
<dbReference type="EMBL" id="LBTJ01000008">
    <property type="protein sequence ID" value="KKQ38529.1"/>
    <property type="molecule type" value="Genomic_DNA"/>
</dbReference>
<sequence length="170" mass="20087">MAKYFPNESEQHIKIQLYRFTKQGLLTRLKRGVYTFPSSSHDELLVANTLYQPSYISLESALNYYGIIPDITQTVTSITRKKIGHITTPFGSFTYHQIKKSLYFGFYKVLSVEADEYYDIAQKEKALLDYFYIRKITNTDGLRLNLAKIDKKIYKMYLQKFPHWVQKIKI</sequence>
<name>A0A0G0JNP8_9BACT</name>
<evidence type="ECO:0000313" key="1">
    <source>
        <dbReference type="EMBL" id="KKQ38529.1"/>
    </source>
</evidence>
<reference evidence="1 2" key="1">
    <citation type="journal article" date="2015" name="Nature">
        <title>rRNA introns, odd ribosomes, and small enigmatic genomes across a large radiation of phyla.</title>
        <authorList>
            <person name="Brown C.T."/>
            <person name="Hug L.A."/>
            <person name="Thomas B.C."/>
            <person name="Sharon I."/>
            <person name="Castelle C.J."/>
            <person name="Singh A."/>
            <person name="Wilkins M.J."/>
            <person name="Williams K.H."/>
            <person name="Banfield J.F."/>
        </authorList>
    </citation>
    <scope>NUCLEOTIDE SEQUENCE [LARGE SCALE GENOMIC DNA]</scope>
</reference>
<accession>A0A0G0JNP8</accession>
<evidence type="ECO:0000313" key="2">
    <source>
        <dbReference type="Proteomes" id="UP000034471"/>
    </source>
</evidence>
<gene>
    <name evidence="1" type="ORF">US54_C0008G0004</name>
</gene>
<dbReference type="Proteomes" id="UP000034471">
    <property type="component" value="Unassembled WGS sequence"/>
</dbReference>
<protein>
    <recommendedName>
        <fullName evidence="3">Transcriptional regulator, AbiEi antitoxin, Type IV TA system</fullName>
    </recommendedName>
</protein>
<proteinExistence type="predicted"/>
<comment type="caution">
    <text evidence="1">The sequence shown here is derived from an EMBL/GenBank/DDBJ whole genome shotgun (WGS) entry which is preliminary data.</text>
</comment>
<organism evidence="1 2">
    <name type="scientific">Candidatus Roizmanbacteria bacterium GW2011_GWA2_37_7</name>
    <dbReference type="NCBI Taxonomy" id="1618481"/>
    <lineage>
        <taxon>Bacteria</taxon>
        <taxon>Candidatus Roizmaniibacteriota</taxon>
    </lineage>
</organism>
<dbReference type="AlphaFoldDB" id="A0A0G0JNP8"/>
<evidence type="ECO:0008006" key="3">
    <source>
        <dbReference type="Google" id="ProtNLM"/>
    </source>
</evidence>